<dbReference type="GO" id="GO:0030632">
    <property type="term" value="P:D-alanine biosynthetic process"/>
    <property type="evidence" value="ECO:0007669"/>
    <property type="project" value="UniProtKB-UniRule"/>
</dbReference>
<dbReference type="PRINTS" id="PR00992">
    <property type="entry name" value="ALARACEMASE"/>
</dbReference>
<dbReference type="OrthoDB" id="9813814at2"/>
<dbReference type="InterPro" id="IPR000821">
    <property type="entry name" value="Ala_racemase"/>
</dbReference>
<evidence type="ECO:0000256" key="2">
    <source>
        <dbReference type="ARBA" id="ARBA00001933"/>
    </source>
</evidence>
<protein>
    <recommendedName>
        <fullName evidence="4 7">Alanine racemase</fullName>
        <ecNumber evidence="4 7">5.1.1.1</ecNumber>
    </recommendedName>
</protein>
<evidence type="ECO:0000313" key="11">
    <source>
        <dbReference type="EMBL" id="PWV59575.1"/>
    </source>
</evidence>
<reference evidence="11 12" key="1">
    <citation type="submission" date="2018-05" db="EMBL/GenBank/DDBJ databases">
        <title>Genomic Encyclopedia of Type Strains, Phase IV (KMG-IV): sequencing the most valuable type-strain genomes for metagenomic binning, comparative biology and taxonomic classification.</title>
        <authorList>
            <person name="Goeker M."/>
        </authorList>
    </citation>
    <scope>NUCLEOTIDE SEQUENCE [LARGE SCALE GENOMIC DNA]</scope>
    <source>
        <strain evidence="11 12">DSM 23606</strain>
    </source>
</reference>
<dbReference type="CDD" id="cd06827">
    <property type="entry name" value="PLPDE_III_AR_proteobact"/>
    <property type="match status" value="1"/>
</dbReference>
<evidence type="ECO:0000259" key="10">
    <source>
        <dbReference type="SMART" id="SM01005"/>
    </source>
</evidence>
<dbReference type="SMART" id="SM01005">
    <property type="entry name" value="Ala_racemase_C"/>
    <property type="match status" value="1"/>
</dbReference>
<dbReference type="NCBIfam" id="TIGR00492">
    <property type="entry name" value="alr"/>
    <property type="match status" value="1"/>
</dbReference>
<comment type="pathway">
    <text evidence="7">Amino-acid biosynthesis; D-alanine biosynthesis; D-alanine from L-alanine: step 1/1.</text>
</comment>
<gene>
    <name evidence="11" type="ORF">C7443_110120</name>
</gene>
<organism evidence="11 12">
    <name type="scientific">Plasticicumulans acidivorans</name>
    <dbReference type="NCBI Taxonomy" id="886464"/>
    <lineage>
        <taxon>Bacteria</taxon>
        <taxon>Pseudomonadati</taxon>
        <taxon>Pseudomonadota</taxon>
        <taxon>Gammaproteobacteria</taxon>
        <taxon>Candidatus Competibacteraceae</taxon>
        <taxon>Plasticicumulans</taxon>
    </lineage>
</organism>
<evidence type="ECO:0000256" key="4">
    <source>
        <dbReference type="ARBA" id="ARBA00013089"/>
    </source>
</evidence>
<dbReference type="GO" id="GO:0008784">
    <property type="term" value="F:alanine racemase activity"/>
    <property type="evidence" value="ECO:0007669"/>
    <property type="project" value="UniProtKB-UniRule"/>
</dbReference>
<evidence type="ECO:0000256" key="5">
    <source>
        <dbReference type="ARBA" id="ARBA00022898"/>
    </source>
</evidence>
<evidence type="ECO:0000256" key="1">
    <source>
        <dbReference type="ARBA" id="ARBA00000316"/>
    </source>
</evidence>
<dbReference type="PANTHER" id="PTHR30511:SF0">
    <property type="entry name" value="ALANINE RACEMASE, CATABOLIC-RELATED"/>
    <property type="match status" value="1"/>
</dbReference>
<dbReference type="InterPro" id="IPR001608">
    <property type="entry name" value="Ala_racemase_N"/>
</dbReference>
<dbReference type="SUPFAM" id="SSF50621">
    <property type="entry name" value="Alanine racemase C-terminal domain-like"/>
    <property type="match status" value="1"/>
</dbReference>
<feature type="domain" description="Alanine racemase C-terminal" evidence="10">
    <location>
        <begin position="234"/>
        <end position="358"/>
    </location>
</feature>
<dbReference type="Gene3D" id="3.20.20.10">
    <property type="entry name" value="Alanine racemase"/>
    <property type="match status" value="1"/>
</dbReference>
<sequence>MRPALAKIDLSALRHNLRRVRECAPAASVFAVVKADAYGHGAARLLPVLEQQADALAVACIEEALALRAAGATQPILLLEGVFAAEELALCAEHGFEISLHDPLHAGWLEAATLARPLKVWVKLDSGMHRLGVRPQALPALVARLRACANVDAELGVMSHMACADEPARPNTATQIACFAEATQGLGVRRALSNSAGVLHWPAAHHDWVRPGIMLYGVTPMVGHSGADDALRPVMTLSTALIAVKQLKAGESVGYSAAYTCAQDMRVGIAAIGYADGYPRHAPSGTPVLVNGQRSQLLGRVSMDMICVDLSAQPQAGIGDPVTLWGEGLPAEEVADAAGTIAYEMLCNLAGRVRVETVG</sequence>
<evidence type="ECO:0000256" key="6">
    <source>
        <dbReference type="ARBA" id="ARBA00023235"/>
    </source>
</evidence>
<feature type="modified residue" description="N6-(pyridoxal phosphate)lysine" evidence="7 8">
    <location>
        <position position="34"/>
    </location>
</feature>
<dbReference type="SUPFAM" id="SSF51419">
    <property type="entry name" value="PLP-binding barrel"/>
    <property type="match status" value="1"/>
</dbReference>
<evidence type="ECO:0000256" key="9">
    <source>
        <dbReference type="PIRSR" id="PIRSR600821-52"/>
    </source>
</evidence>
<dbReference type="InterPro" id="IPR011079">
    <property type="entry name" value="Ala_racemase_C"/>
</dbReference>
<dbReference type="GO" id="GO:0005829">
    <property type="term" value="C:cytosol"/>
    <property type="evidence" value="ECO:0007669"/>
    <property type="project" value="TreeGrafter"/>
</dbReference>
<dbReference type="UniPathway" id="UPA00042">
    <property type="reaction ID" value="UER00497"/>
</dbReference>
<dbReference type="FunFam" id="2.40.37.10:FF:000002">
    <property type="entry name" value="Alanine racemase"/>
    <property type="match status" value="1"/>
</dbReference>
<evidence type="ECO:0000313" key="12">
    <source>
        <dbReference type="Proteomes" id="UP000246569"/>
    </source>
</evidence>
<dbReference type="Gene3D" id="2.40.37.10">
    <property type="entry name" value="Lyase, Ornithine Decarboxylase, Chain A, domain 1"/>
    <property type="match status" value="1"/>
</dbReference>
<accession>A0A317MRS0</accession>
<dbReference type="GO" id="GO:0030170">
    <property type="term" value="F:pyridoxal phosphate binding"/>
    <property type="evidence" value="ECO:0007669"/>
    <property type="project" value="UniProtKB-UniRule"/>
</dbReference>
<keyword evidence="5 7" id="KW-0663">Pyridoxal phosphate</keyword>
<dbReference type="Pfam" id="PF00842">
    <property type="entry name" value="Ala_racemase_C"/>
    <property type="match status" value="1"/>
</dbReference>
<feature type="binding site" evidence="7 9">
    <location>
        <position position="130"/>
    </location>
    <ligand>
        <name>substrate</name>
    </ligand>
</feature>
<dbReference type="InterPro" id="IPR029066">
    <property type="entry name" value="PLP-binding_barrel"/>
</dbReference>
<dbReference type="Proteomes" id="UP000246569">
    <property type="component" value="Unassembled WGS sequence"/>
</dbReference>
<dbReference type="FunFam" id="3.20.20.10:FF:000002">
    <property type="entry name" value="Alanine racemase"/>
    <property type="match status" value="1"/>
</dbReference>
<dbReference type="HAMAP" id="MF_01201">
    <property type="entry name" value="Ala_racemase"/>
    <property type="match status" value="1"/>
</dbReference>
<dbReference type="RefSeq" id="WP_110019624.1">
    <property type="nucleotide sequence ID" value="NZ_QGTJ01000010.1"/>
</dbReference>
<comment type="cofactor">
    <cofactor evidence="2 7 8">
        <name>pyridoxal 5'-phosphate</name>
        <dbReference type="ChEBI" id="CHEBI:597326"/>
    </cofactor>
</comment>
<feature type="active site" description="Proton acceptor; specific for D-alanine" evidence="7">
    <location>
        <position position="34"/>
    </location>
</feature>
<name>A0A317MRS0_9GAMM</name>
<comment type="catalytic activity">
    <reaction evidence="1 7">
        <text>L-alanine = D-alanine</text>
        <dbReference type="Rhea" id="RHEA:20249"/>
        <dbReference type="ChEBI" id="CHEBI:57416"/>
        <dbReference type="ChEBI" id="CHEBI:57972"/>
        <dbReference type="EC" id="5.1.1.1"/>
    </reaction>
</comment>
<dbReference type="EMBL" id="QGTJ01000010">
    <property type="protein sequence ID" value="PWV59575.1"/>
    <property type="molecule type" value="Genomic_DNA"/>
</dbReference>
<proteinExistence type="inferred from homology"/>
<dbReference type="AlphaFoldDB" id="A0A317MRS0"/>
<keyword evidence="12" id="KW-1185">Reference proteome</keyword>
<dbReference type="EC" id="5.1.1.1" evidence="4 7"/>
<comment type="function">
    <text evidence="7">Catalyzes the interconversion of L-alanine and D-alanine. May also act on other amino acids.</text>
</comment>
<evidence type="ECO:0000256" key="3">
    <source>
        <dbReference type="ARBA" id="ARBA00007880"/>
    </source>
</evidence>
<feature type="binding site" evidence="7 9">
    <location>
        <position position="303"/>
    </location>
    <ligand>
        <name>substrate</name>
    </ligand>
</feature>
<keyword evidence="6 7" id="KW-0413">Isomerase</keyword>
<evidence type="ECO:0000256" key="8">
    <source>
        <dbReference type="PIRSR" id="PIRSR600821-50"/>
    </source>
</evidence>
<comment type="caution">
    <text evidence="11">The sequence shown here is derived from an EMBL/GenBank/DDBJ whole genome shotgun (WGS) entry which is preliminary data.</text>
</comment>
<evidence type="ECO:0000256" key="7">
    <source>
        <dbReference type="HAMAP-Rule" id="MF_01201"/>
    </source>
</evidence>
<comment type="similarity">
    <text evidence="3 7">Belongs to the alanine racemase family.</text>
</comment>
<dbReference type="PROSITE" id="PS00395">
    <property type="entry name" value="ALANINE_RACEMASE"/>
    <property type="match status" value="1"/>
</dbReference>
<dbReference type="PANTHER" id="PTHR30511">
    <property type="entry name" value="ALANINE RACEMASE"/>
    <property type="match status" value="1"/>
</dbReference>
<dbReference type="InterPro" id="IPR020622">
    <property type="entry name" value="Ala_racemase_pyridoxalP-BS"/>
</dbReference>
<feature type="active site" description="Proton acceptor; specific for L-alanine" evidence="7">
    <location>
        <position position="255"/>
    </location>
</feature>
<dbReference type="InterPro" id="IPR009006">
    <property type="entry name" value="Ala_racemase/Decarboxylase_C"/>
</dbReference>
<dbReference type="Pfam" id="PF01168">
    <property type="entry name" value="Ala_racemase_N"/>
    <property type="match status" value="1"/>
</dbReference>